<dbReference type="SUPFAM" id="SSF55194">
    <property type="entry name" value="Ribosome recycling factor, RRF"/>
    <property type="match status" value="1"/>
</dbReference>
<evidence type="ECO:0000256" key="1">
    <source>
        <dbReference type="ARBA" id="ARBA00005912"/>
    </source>
</evidence>
<proteinExistence type="inferred from homology"/>
<dbReference type="HAMAP" id="MF_00040">
    <property type="entry name" value="RRF"/>
    <property type="match status" value="1"/>
</dbReference>
<dbReference type="NCBIfam" id="TIGR00496">
    <property type="entry name" value="frr"/>
    <property type="match status" value="1"/>
</dbReference>
<organism evidence="6 7">
    <name type="scientific">Candidatus Berkelbacteria bacterium CG10_big_fil_rev_8_21_14_0_10_41_12</name>
    <dbReference type="NCBI Taxonomy" id="1974513"/>
    <lineage>
        <taxon>Bacteria</taxon>
        <taxon>Candidatus Berkelbacteria</taxon>
    </lineage>
</organism>
<keyword evidence="3" id="KW-0963">Cytoplasm</keyword>
<sequence length="184" mass="20955">MDIISKSLDEKFRKIEQRLREDFGGLRTGRAASSLVENIQVSYYGSTAPLNQMASISTPDASQIIIQPWDKNSLGDIELAIQNSDLNIAPINDGLRIRIVLPQMTEDRRKELTKAVKSKAEEAKIAARNVRKEIWDKIQQQEKNGEITEDDRDSARDKLDEKISLFNDKIQKISDEKEKDILTV</sequence>
<evidence type="ECO:0000256" key="4">
    <source>
        <dbReference type="SAM" id="Coils"/>
    </source>
</evidence>
<evidence type="ECO:0000313" key="6">
    <source>
        <dbReference type="EMBL" id="PIT97033.1"/>
    </source>
</evidence>
<dbReference type="Proteomes" id="UP000228596">
    <property type="component" value="Unassembled WGS sequence"/>
</dbReference>
<dbReference type="Pfam" id="PF01765">
    <property type="entry name" value="RRF"/>
    <property type="match status" value="1"/>
</dbReference>
<dbReference type="GO" id="GO:0043023">
    <property type="term" value="F:ribosomal large subunit binding"/>
    <property type="evidence" value="ECO:0007669"/>
    <property type="project" value="TreeGrafter"/>
</dbReference>
<reference evidence="7" key="1">
    <citation type="submission" date="2017-09" db="EMBL/GenBank/DDBJ databases">
        <title>Depth-based differentiation of microbial function through sediment-hosted aquifers and enrichment of novel symbionts in the deep terrestrial subsurface.</title>
        <authorList>
            <person name="Probst A.J."/>
            <person name="Ladd B."/>
            <person name="Jarett J.K."/>
            <person name="Geller-Mcgrath D.E."/>
            <person name="Sieber C.M.K."/>
            <person name="Emerson J.B."/>
            <person name="Anantharaman K."/>
            <person name="Thomas B.C."/>
            <person name="Malmstrom R."/>
            <person name="Stieglmeier M."/>
            <person name="Klingl A."/>
            <person name="Woyke T."/>
            <person name="Ryan C.M."/>
            <person name="Banfield J.F."/>
        </authorList>
    </citation>
    <scope>NUCLEOTIDE SEQUENCE [LARGE SCALE GENOMIC DNA]</scope>
</reference>
<feature type="coiled-coil region" evidence="4">
    <location>
        <begin position="138"/>
        <end position="176"/>
    </location>
</feature>
<dbReference type="Gene3D" id="1.10.132.20">
    <property type="entry name" value="Ribosome-recycling factor"/>
    <property type="match status" value="1"/>
</dbReference>
<keyword evidence="2 3" id="KW-0648">Protein biosynthesis</keyword>
<dbReference type="PANTHER" id="PTHR20982">
    <property type="entry name" value="RIBOSOME RECYCLING FACTOR"/>
    <property type="match status" value="1"/>
</dbReference>
<dbReference type="InterPro" id="IPR002661">
    <property type="entry name" value="Ribosome_recyc_fac"/>
</dbReference>
<evidence type="ECO:0000256" key="2">
    <source>
        <dbReference type="ARBA" id="ARBA00022917"/>
    </source>
</evidence>
<feature type="domain" description="Ribosome recycling factor" evidence="5">
    <location>
        <begin position="19"/>
        <end position="182"/>
    </location>
</feature>
<protein>
    <recommendedName>
        <fullName evidence="3">Ribosome-recycling factor</fullName>
        <shortName evidence="3">RRF</shortName>
    </recommendedName>
    <alternativeName>
        <fullName evidence="3">Ribosome-releasing factor</fullName>
    </alternativeName>
</protein>
<comment type="similarity">
    <text evidence="1 3">Belongs to the RRF family.</text>
</comment>
<comment type="caution">
    <text evidence="6">The sequence shown here is derived from an EMBL/GenBank/DDBJ whole genome shotgun (WGS) entry which is preliminary data.</text>
</comment>
<gene>
    <name evidence="3" type="primary">frr</name>
    <name evidence="6" type="ORF">COT77_03570</name>
</gene>
<comment type="subcellular location">
    <subcellularLocation>
        <location evidence="3">Cytoplasm</location>
    </subcellularLocation>
</comment>
<name>A0A2M6WW64_9BACT</name>
<evidence type="ECO:0000256" key="3">
    <source>
        <dbReference type="HAMAP-Rule" id="MF_00040"/>
    </source>
</evidence>
<dbReference type="PANTHER" id="PTHR20982:SF3">
    <property type="entry name" value="MITOCHONDRIAL RIBOSOME RECYCLING FACTOR PSEUDO 1"/>
    <property type="match status" value="1"/>
</dbReference>
<dbReference type="CDD" id="cd00520">
    <property type="entry name" value="RRF"/>
    <property type="match status" value="1"/>
</dbReference>
<dbReference type="AlphaFoldDB" id="A0A2M6WW64"/>
<evidence type="ECO:0000313" key="7">
    <source>
        <dbReference type="Proteomes" id="UP000228596"/>
    </source>
</evidence>
<dbReference type="InterPro" id="IPR036191">
    <property type="entry name" value="RRF_sf"/>
</dbReference>
<dbReference type="EMBL" id="PEZV01000041">
    <property type="protein sequence ID" value="PIT97033.1"/>
    <property type="molecule type" value="Genomic_DNA"/>
</dbReference>
<dbReference type="InterPro" id="IPR023584">
    <property type="entry name" value="Ribosome_recyc_fac_dom"/>
</dbReference>
<dbReference type="Gene3D" id="3.30.1360.40">
    <property type="match status" value="1"/>
</dbReference>
<dbReference type="GO" id="GO:0006415">
    <property type="term" value="P:translational termination"/>
    <property type="evidence" value="ECO:0007669"/>
    <property type="project" value="UniProtKB-UniRule"/>
</dbReference>
<evidence type="ECO:0000259" key="5">
    <source>
        <dbReference type="Pfam" id="PF01765"/>
    </source>
</evidence>
<comment type="function">
    <text evidence="3">Responsible for the release of ribosomes from messenger RNA at the termination of protein biosynthesis. May increase the efficiency of translation by recycling ribosomes from one round of translation to another.</text>
</comment>
<dbReference type="FunFam" id="3.30.1360.40:FF:000001">
    <property type="entry name" value="Ribosome-recycling factor"/>
    <property type="match status" value="1"/>
</dbReference>
<accession>A0A2M6WW64</accession>
<keyword evidence="4" id="KW-0175">Coiled coil</keyword>
<dbReference type="GO" id="GO:0005737">
    <property type="term" value="C:cytoplasm"/>
    <property type="evidence" value="ECO:0007669"/>
    <property type="project" value="UniProtKB-SubCell"/>
</dbReference>